<protein>
    <recommendedName>
        <fullName evidence="3">Glucose-methanol-choline oxidoreductase N-terminal domain-containing protein</fullName>
    </recommendedName>
</protein>
<dbReference type="Gene3D" id="3.30.560.10">
    <property type="entry name" value="Glucose Oxidase, domain 3"/>
    <property type="match status" value="1"/>
</dbReference>
<keyword evidence="5" id="KW-1185">Reference proteome</keyword>
<feature type="non-terminal residue" evidence="4">
    <location>
        <position position="1"/>
    </location>
</feature>
<evidence type="ECO:0000313" key="5">
    <source>
        <dbReference type="Proteomes" id="UP001233999"/>
    </source>
</evidence>
<feature type="signal peptide" evidence="2">
    <location>
        <begin position="1"/>
        <end position="18"/>
    </location>
</feature>
<comment type="caution">
    <text evidence="4">The sequence shown here is derived from an EMBL/GenBank/DDBJ whole genome shotgun (WGS) entry which is preliminary data.</text>
</comment>
<evidence type="ECO:0000313" key="4">
    <source>
        <dbReference type="EMBL" id="KAJ9597564.1"/>
    </source>
</evidence>
<name>A0AAD8AED3_DIPPU</name>
<feature type="chain" id="PRO_5042152609" description="Glucose-methanol-choline oxidoreductase N-terminal domain-containing protein" evidence="2">
    <location>
        <begin position="19"/>
        <end position="440"/>
    </location>
</feature>
<dbReference type="InterPro" id="IPR036188">
    <property type="entry name" value="FAD/NAD-bd_sf"/>
</dbReference>
<accession>A0AAD8AED3</accession>
<evidence type="ECO:0000256" key="2">
    <source>
        <dbReference type="SAM" id="SignalP"/>
    </source>
</evidence>
<dbReference type="InterPro" id="IPR012132">
    <property type="entry name" value="GMC_OxRdtase"/>
</dbReference>
<reference evidence="4" key="1">
    <citation type="journal article" date="2023" name="IScience">
        <title>Live-bearing cockroach genome reveals convergent evolutionary mechanisms linked to viviparity in insects and beyond.</title>
        <authorList>
            <person name="Fouks B."/>
            <person name="Harrison M.C."/>
            <person name="Mikhailova A.A."/>
            <person name="Marchal E."/>
            <person name="English S."/>
            <person name="Carruthers M."/>
            <person name="Jennings E.C."/>
            <person name="Chiamaka E.L."/>
            <person name="Frigard R.A."/>
            <person name="Pippel M."/>
            <person name="Attardo G.M."/>
            <person name="Benoit J.B."/>
            <person name="Bornberg-Bauer E."/>
            <person name="Tobe S.S."/>
        </authorList>
    </citation>
    <scope>NUCLEOTIDE SEQUENCE</scope>
    <source>
        <strain evidence="4">Stay&amp;Tobe</strain>
    </source>
</reference>
<dbReference type="Gene3D" id="3.50.50.60">
    <property type="entry name" value="FAD/NAD(P)-binding domain"/>
    <property type="match status" value="1"/>
</dbReference>
<gene>
    <name evidence="4" type="ORF">L9F63_011565</name>
</gene>
<dbReference type="PANTHER" id="PTHR11552:SF217">
    <property type="entry name" value="GLUCOSE DEHYDROGENASE [FAD, QUINONE]"/>
    <property type="match status" value="1"/>
</dbReference>
<dbReference type="AlphaFoldDB" id="A0AAD8AED3"/>
<organism evidence="4 5">
    <name type="scientific">Diploptera punctata</name>
    <name type="common">Pacific beetle cockroach</name>
    <dbReference type="NCBI Taxonomy" id="6984"/>
    <lineage>
        <taxon>Eukaryota</taxon>
        <taxon>Metazoa</taxon>
        <taxon>Ecdysozoa</taxon>
        <taxon>Arthropoda</taxon>
        <taxon>Hexapoda</taxon>
        <taxon>Insecta</taxon>
        <taxon>Pterygota</taxon>
        <taxon>Neoptera</taxon>
        <taxon>Polyneoptera</taxon>
        <taxon>Dictyoptera</taxon>
        <taxon>Blattodea</taxon>
        <taxon>Blaberoidea</taxon>
        <taxon>Blaberidae</taxon>
        <taxon>Diplopterinae</taxon>
        <taxon>Diploptera</taxon>
    </lineage>
</organism>
<dbReference type="Proteomes" id="UP001233999">
    <property type="component" value="Unassembled WGS sequence"/>
</dbReference>
<dbReference type="PANTHER" id="PTHR11552">
    <property type="entry name" value="GLUCOSE-METHANOL-CHOLINE GMC OXIDOREDUCTASE"/>
    <property type="match status" value="1"/>
</dbReference>
<sequence>MFNYIVPSTLILLLTSNSFDCLLRVNNSYLDEILSQPKCDKALEETSSLPISCGLSYDSEGSFMHQVEDLLEHQCDLIDPIRGNENDLLLQADQEVDFVVVGAGTAGSIVAGRLATTDENWEVALLEAGGPYPTGCMFPGSYFSYAKSGVEYNWDFPLEPQEEACKGQTGGICRWPRGKGLGGTGIQHGMMYMRANPWDYNQWSNLGVDGWSYDEILPYFTVSENNIQIGDIYKAEYHGTNGPVTISQFRDHPELSEKLLAAGGEMGYSVGQDLNGESQLGFTLAQATHVNGSRLSSYNAYVAPLLGKQDNIIVSPYSYVTKIIFSDDNKNATGVEYMKNNETYRIFARKEVIISAGTIQSPQILMLSGLGPREQLEDLDIEVIQDMPKVGQNLQNHISFSIKFLVNETCYEERLNEDNVYQYLTERNGPLSSTGLSQVI</sequence>
<keyword evidence="2" id="KW-0732">Signal</keyword>
<reference evidence="4" key="2">
    <citation type="submission" date="2023-05" db="EMBL/GenBank/DDBJ databases">
        <authorList>
            <person name="Fouks B."/>
        </authorList>
    </citation>
    <scope>NUCLEOTIDE SEQUENCE</scope>
    <source>
        <strain evidence="4">Stay&amp;Tobe</strain>
        <tissue evidence="4">Testes</tissue>
    </source>
</reference>
<dbReference type="InterPro" id="IPR000172">
    <property type="entry name" value="GMC_OxRdtase_N"/>
</dbReference>
<proteinExistence type="inferred from homology"/>
<evidence type="ECO:0000259" key="3">
    <source>
        <dbReference type="PROSITE" id="PS00624"/>
    </source>
</evidence>
<comment type="similarity">
    <text evidence="1">Belongs to the GMC oxidoreductase family.</text>
</comment>
<evidence type="ECO:0000256" key="1">
    <source>
        <dbReference type="ARBA" id="ARBA00010790"/>
    </source>
</evidence>
<dbReference type="Pfam" id="PF00732">
    <property type="entry name" value="GMC_oxred_N"/>
    <property type="match status" value="1"/>
</dbReference>
<feature type="domain" description="Glucose-methanol-choline oxidoreductase N-terminal" evidence="3">
    <location>
        <begin position="357"/>
        <end position="371"/>
    </location>
</feature>
<dbReference type="GO" id="GO:0050660">
    <property type="term" value="F:flavin adenine dinucleotide binding"/>
    <property type="evidence" value="ECO:0007669"/>
    <property type="project" value="InterPro"/>
</dbReference>
<dbReference type="SUPFAM" id="SSF51905">
    <property type="entry name" value="FAD/NAD(P)-binding domain"/>
    <property type="match status" value="1"/>
</dbReference>
<dbReference type="GO" id="GO:0016614">
    <property type="term" value="F:oxidoreductase activity, acting on CH-OH group of donors"/>
    <property type="evidence" value="ECO:0007669"/>
    <property type="project" value="InterPro"/>
</dbReference>
<dbReference type="EMBL" id="JASPKZ010001600">
    <property type="protein sequence ID" value="KAJ9597564.1"/>
    <property type="molecule type" value="Genomic_DNA"/>
</dbReference>
<dbReference type="PROSITE" id="PS00624">
    <property type="entry name" value="GMC_OXRED_2"/>
    <property type="match status" value="1"/>
</dbReference>